<proteinExistence type="predicted"/>
<dbReference type="GO" id="GO:0008897">
    <property type="term" value="F:holo-[acyl-carrier-protein] synthase activity"/>
    <property type="evidence" value="ECO:0007669"/>
    <property type="project" value="InterPro"/>
</dbReference>
<reference evidence="1" key="2">
    <citation type="journal article" date="2021" name="PeerJ">
        <title>Extensive microbial diversity within the chicken gut microbiome revealed by metagenomics and culture.</title>
        <authorList>
            <person name="Gilroy R."/>
            <person name="Ravi A."/>
            <person name="Getino M."/>
            <person name="Pursley I."/>
            <person name="Horton D.L."/>
            <person name="Alikhan N.F."/>
            <person name="Baker D."/>
            <person name="Gharbi K."/>
            <person name="Hall N."/>
            <person name="Watson M."/>
            <person name="Adriaenssens E.M."/>
            <person name="Foster-Nyarko E."/>
            <person name="Jarju S."/>
            <person name="Secka A."/>
            <person name="Antonio M."/>
            <person name="Oren A."/>
            <person name="Chaudhuri R.R."/>
            <person name="La Ragione R."/>
            <person name="Hildebrand F."/>
            <person name="Pallen M.J."/>
        </authorList>
    </citation>
    <scope>NUCLEOTIDE SEQUENCE</scope>
    <source>
        <strain evidence="1">ChiHcec3-11533</strain>
    </source>
</reference>
<evidence type="ECO:0000313" key="1">
    <source>
        <dbReference type="EMBL" id="HIU33711.1"/>
    </source>
</evidence>
<dbReference type="Proteomes" id="UP000824072">
    <property type="component" value="Unassembled WGS sequence"/>
</dbReference>
<evidence type="ECO:0008006" key="3">
    <source>
        <dbReference type="Google" id="ProtNLM"/>
    </source>
</evidence>
<accession>A0A9D1IBD2</accession>
<comment type="caution">
    <text evidence="1">The sequence shown here is derived from an EMBL/GenBank/DDBJ whole genome shotgun (WGS) entry which is preliminary data.</text>
</comment>
<evidence type="ECO:0000313" key="2">
    <source>
        <dbReference type="Proteomes" id="UP000824072"/>
    </source>
</evidence>
<protein>
    <recommendedName>
        <fullName evidence="3">4'-phosphopantetheinyl transferase domain-containing protein</fullName>
    </recommendedName>
</protein>
<dbReference type="InterPro" id="IPR037143">
    <property type="entry name" value="4-PPantetheinyl_Trfase_dom_sf"/>
</dbReference>
<gene>
    <name evidence="1" type="ORF">IAB02_04035</name>
</gene>
<sequence length="209" mass="23508">MNDIYLILVPTGALSPEERFLRLCSPHRRKKLEAIAHPDEWRRSLGVEIALHWGLLALSDGYMPPPRYAIGENGRPELSGSDWRMSLAHSGEMALCALSKARLGVDLERKERLSRIPAADWVALESYLKYTGEGLSGNWRKLKPSGAEMLAEDGKALAFLYRLEVEAYRICVACREKARIFLLRISPEEMESLPESADAIARAFVRVPC</sequence>
<dbReference type="AlphaFoldDB" id="A0A9D1IBD2"/>
<name>A0A9D1IBD2_9FIRM</name>
<dbReference type="EMBL" id="DVMU01000088">
    <property type="protein sequence ID" value="HIU33711.1"/>
    <property type="molecule type" value="Genomic_DNA"/>
</dbReference>
<reference evidence="1" key="1">
    <citation type="submission" date="2020-10" db="EMBL/GenBank/DDBJ databases">
        <authorList>
            <person name="Gilroy R."/>
        </authorList>
    </citation>
    <scope>NUCLEOTIDE SEQUENCE</scope>
    <source>
        <strain evidence="1">ChiHcec3-11533</strain>
    </source>
</reference>
<dbReference type="Gene3D" id="3.90.470.20">
    <property type="entry name" value="4'-phosphopantetheinyl transferase domain"/>
    <property type="match status" value="1"/>
</dbReference>
<dbReference type="SUPFAM" id="SSF56214">
    <property type="entry name" value="4'-phosphopantetheinyl transferase"/>
    <property type="match status" value="2"/>
</dbReference>
<dbReference type="GO" id="GO:0000287">
    <property type="term" value="F:magnesium ion binding"/>
    <property type="evidence" value="ECO:0007669"/>
    <property type="project" value="InterPro"/>
</dbReference>
<organism evidence="1 2">
    <name type="scientific">Candidatus Pullichristensenella excrementigallinarum</name>
    <dbReference type="NCBI Taxonomy" id="2840907"/>
    <lineage>
        <taxon>Bacteria</taxon>
        <taxon>Bacillati</taxon>
        <taxon>Bacillota</taxon>
        <taxon>Clostridia</taxon>
        <taxon>Candidatus Pullichristensenella</taxon>
    </lineage>
</organism>